<evidence type="ECO:0000256" key="3">
    <source>
        <dbReference type="PROSITE-ProRule" id="PRU00023"/>
    </source>
</evidence>
<dbReference type="OrthoDB" id="6192711at2"/>
<evidence type="ECO:0000256" key="2">
    <source>
        <dbReference type="ARBA" id="ARBA00023043"/>
    </source>
</evidence>
<accession>A0A5C8ZB80</accession>
<dbReference type="PANTHER" id="PTHR24173">
    <property type="entry name" value="ANKYRIN REPEAT CONTAINING"/>
    <property type="match status" value="1"/>
</dbReference>
<keyword evidence="5" id="KW-1185">Reference proteome</keyword>
<dbReference type="AlphaFoldDB" id="A0A5C8ZB80"/>
<dbReference type="InterPro" id="IPR036770">
    <property type="entry name" value="Ankyrin_rpt-contain_sf"/>
</dbReference>
<protein>
    <submittedName>
        <fullName evidence="4">Ankyrin repeat domain-containing protein</fullName>
    </submittedName>
</protein>
<dbReference type="Pfam" id="PF12796">
    <property type="entry name" value="Ank_2"/>
    <property type="match status" value="1"/>
</dbReference>
<dbReference type="SUPFAM" id="SSF48403">
    <property type="entry name" value="Ankyrin repeat"/>
    <property type="match status" value="1"/>
</dbReference>
<feature type="repeat" description="ANK" evidence="3">
    <location>
        <begin position="751"/>
        <end position="783"/>
    </location>
</feature>
<dbReference type="PANTHER" id="PTHR24173:SF74">
    <property type="entry name" value="ANKYRIN REPEAT DOMAIN-CONTAINING PROTEIN 16"/>
    <property type="match status" value="1"/>
</dbReference>
<keyword evidence="2 3" id="KW-0040">ANK repeat</keyword>
<dbReference type="SMART" id="SM00248">
    <property type="entry name" value="ANK"/>
    <property type="match status" value="4"/>
</dbReference>
<comment type="caution">
    <text evidence="4">The sequence shown here is derived from an EMBL/GenBank/DDBJ whole genome shotgun (WGS) entry which is preliminary data.</text>
</comment>
<dbReference type="PROSITE" id="PS50297">
    <property type="entry name" value="ANK_REP_REGION"/>
    <property type="match status" value="1"/>
</dbReference>
<name>A0A5C8ZB80_9GAMM</name>
<keyword evidence="1" id="KW-0677">Repeat</keyword>
<evidence type="ECO:0000256" key="1">
    <source>
        <dbReference type="ARBA" id="ARBA00022737"/>
    </source>
</evidence>
<dbReference type="Gene3D" id="1.25.40.20">
    <property type="entry name" value="Ankyrin repeat-containing domain"/>
    <property type="match status" value="1"/>
</dbReference>
<dbReference type="InterPro" id="IPR002110">
    <property type="entry name" value="Ankyrin_rpt"/>
</dbReference>
<reference evidence="4 5" key="1">
    <citation type="submission" date="2019-07" db="EMBL/GenBank/DDBJ databases">
        <title>Reinekea sp. strain SSH23 genome sequencing and assembly.</title>
        <authorList>
            <person name="Kim I."/>
        </authorList>
    </citation>
    <scope>NUCLEOTIDE SEQUENCE [LARGE SCALE GENOMIC DNA]</scope>
    <source>
        <strain evidence="4 5">SSH23</strain>
    </source>
</reference>
<dbReference type="RefSeq" id="WP_147713937.1">
    <property type="nucleotide sequence ID" value="NZ_VKAD01000001.1"/>
</dbReference>
<organism evidence="4 5">
    <name type="scientific">Reinekea thalattae</name>
    <dbReference type="NCBI Taxonomy" id="2593301"/>
    <lineage>
        <taxon>Bacteria</taxon>
        <taxon>Pseudomonadati</taxon>
        <taxon>Pseudomonadota</taxon>
        <taxon>Gammaproteobacteria</taxon>
        <taxon>Oceanospirillales</taxon>
        <taxon>Saccharospirillaceae</taxon>
        <taxon>Reinekea</taxon>
    </lineage>
</organism>
<dbReference type="PROSITE" id="PS50088">
    <property type="entry name" value="ANK_REPEAT"/>
    <property type="match status" value="1"/>
</dbReference>
<evidence type="ECO:0000313" key="5">
    <source>
        <dbReference type="Proteomes" id="UP000321764"/>
    </source>
</evidence>
<gene>
    <name evidence="4" type="ORF">FME95_08390</name>
</gene>
<proteinExistence type="predicted"/>
<evidence type="ECO:0000313" key="4">
    <source>
        <dbReference type="EMBL" id="TXR54539.1"/>
    </source>
</evidence>
<sequence length="910" mass="103582">MASFPSFEKIILSVHSALGLQYSPKKKKSLLARTGVFMEHQQKVADLIQEIFEELAIEETEAIDIMQNLMSSGSVIDNIRLKTWTYGITDAQVVYHIASCLIMPQLGRHLAFWQSDSPIDKGMPGGYFWFLPFSEQLGESHELKMPVQMVVDWFLDLMGVSLDKTAQQMGLTKRGKDEESLVKTLRNWKDGKTTPFRSKIDEYFTDLELTFNGTFSVDTSLPAVAQFEVARGFISKKGLTPGLLKHEVPLDRDVIDNLLNASPSDLNEDLMLHFVALMINRYSQPSISTVVKRLKVARACEAGYKNLCKLISGNSYTFKSADPAKNKTLQLIKILELSFNLTIQSLKRTTEPEKETRIFANSVPFFLKDDVFSGVQSEVISDIEGHLAEHLNITFRSLIGTNDINDVFPISPQDQMYYLKRKVSLKKRDISITSQAEKISVSSPNVIRGKDLKKVNDFDVLYRTAFLRDSYRNRMALVRRMKEVKTTSLNKLEIFILELSAILNNDGFSFYQKDTEARVSELLQHFEKHPERHVFEPFYLDFSAKHKLYRNDFDGARKLFRKALEVSENYCFGEHQGGIARDLLSLELAVPMKTFNLNSLESIFSRFIGGLVFEDSNDLSPVIENYVPGLFEYFGKTLYTPYIGYPKAEIISELPKEVIRFVMEPSKQLAREEICEWINKHFSDLAVKSVSGGRNESILVLLIKIASDLPRMKEIASLVGFSFDVVEKNYHLLMELLIELIPSLSNKADFKRQTPLMLAANNGFDQIVAKLILAGAELDYQDFKGRTALHSSVASRSQTCFEQLTKHQQFPRVIKLLSSNEANVLHTAVRAGNYPAVEYLANNYPELVSAKDDRGGTPIDWAIFYSSTHKEHRKAMAKNGRQIGDYKEFQEITWLLTDRFPELVKEATPD</sequence>
<dbReference type="Proteomes" id="UP000321764">
    <property type="component" value="Unassembled WGS sequence"/>
</dbReference>
<dbReference type="EMBL" id="VKAD01000001">
    <property type="protein sequence ID" value="TXR54539.1"/>
    <property type="molecule type" value="Genomic_DNA"/>
</dbReference>